<dbReference type="RefSeq" id="WP_189409441.1">
    <property type="nucleotide sequence ID" value="NZ_BMYJ01000001.1"/>
</dbReference>
<dbReference type="GO" id="GO:0006885">
    <property type="term" value="P:regulation of pH"/>
    <property type="evidence" value="ECO:0007669"/>
    <property type="project" value="InterPro"/>
</dbReference>
<protein>
    <recommendedName>
        <fullName evidence="2">Putative Na(+)/H(+) antiporter NhaA homolog</fullName>
    </recommendedName>
</protein>
<keyword evidence="6 7" id="KW-0472">Membrane</keyword>
<comment type="caution">
    <text evidence="8">The sequence shown here is derived from an EMBL/GenBank/DDBJ whole genome shotgun (WGS) entry which is preliminary data.</text>
</comment>
<dbReference type="Gene3D" id="1.20.1530.10">
    <property type="entry name" value="Na+/H+ antiporter like domain"/>
    <property type="match status" value="1"/>
</dbReference>
<evidence type="ECO:0000256" key="5">
    <source>
        <dbReference type="ARBA" id="ARBA00022989"/>
    </source>
</evidence>
<evidence type="ECO:0000256" key="6">
    <source>
        <dbReference type="ARBA" id="ARBA00023136"/>
    </source>
</evidence>
<dbReference type="InterPro" id="IPR023171">
    <property type="entry name" value="Na/H_antiporter_dom_sf"/>
</dbReference>
<evidence type="ECO:0000256" key="2">
    <source>
        <dbReference type="ARBA" id="ARBA00015550"/>
    </source>
</evidence>
<dbReference type="AlphaFoldDB" id="A0A918TFE3"/>
<evidence type="ECO:0000313" key="9">
    <source>
        <dbReference type="Proteomes" id="UP000638981"/>
    </source>
</evidence>
<keyword evidence="3" id="KW-1003">Cell membrane</keyword>
<evidence type="ECO:0000256" key="3">
    <source>
        <dbReference type="ARBA" id="ARBA00022475"/>
    </source>
</evidence>
<reference evidence="8" key="2">
    <citation type="submission" date="2020-09" db="EMBL/GenBank/DDBJ databases">
        <authorList>
            <person name="Sun Q."/>
            <person name="Kim S."/>
        </authorList>
    </citation>
    <scope>NUCLEOTIDE SEQUENCE</scope>
    <source>
        <strain evidence="8">KCTC 23310</strain>
    </source>
</reference>
<feature type="transmembrane region" description="Helical" evidence="7">
    <location>
        <begin position="53"/>
        <end position="74"/>
    </location>
</feature>
<feature type="transmembrane region" description="Helical" evidence="7">
    <location>
        <begin position="377"/>
        <end position="399"/>
    </location>
</feature>
<feature type="transmembrane region" description="Helical" evidence="7">
    <location>
        <begin position="246"/>
        <end position="264"/>
    </location>
</feature>
<keyword evidence="5 7" id="KW-1133">Transmembrane helix</keyword>
<evidence type="ECO:0000256" key="4">
    <source>
        <dbReference type="ARBA" id="ARBA00022692"/>
    </source>
</evidence>
<name>A0A918TFE3_9RHOB</name>
<organism evidence="8 9">
    <name type="scientific">Neogemmobacter tilapiae</name>
    <dbReference type="NCBI Taxonomy" id="875041"/>
    <lineage>
        <taxon>Bacteria</taxon>
        <taxon>Pseudomonadati</taxon>
        <taxon>Pseudomonadota</taxon>
        <taxon>Alphaproteobacteria</taxon>
        <taxon>Rhodobacterales</taxon>
        <taxon>Paracoccaceae</taxon>
        <taxon>Neogemmobacter</taxon>
    </lineage>
</organism>
<dbReference type="EMBL" id="BMYJ01000001">
    <property type="protein sequence ID" value="GHC43711.1"/>
    <property type="molecule type" value="Genomic_DNA"/>
</dbReference>
<dbReference type="InterPro" id="IPR004670">
    <property type="entry name" value="NhaA"/>
</dbReference>
<dbReference type="PANTHER" id="PTHR30341">
    <property type="entry name" value="SODIUM ION/PROTON ANTIPORTER NHAA-RELATED"/>
    <property type="match status" value="1"/>
</dbReference>
<feature type="transmembrane region" description="Helical" evidence="7">
    <location>
        <begin position="185"/>
        <end position="202"/>
    </location>
</feature>
<accession>A0A918TFE3</accession>
<evidence type="ECO:0000256" key="1">
    <source>
        <dbReference type="ARBA" id="ARBA00004429"/>
    </source>
</evidence>
<keyword evidence="4 7" id="KW-0812">Transmembrane</keyword>
<reference evidence="8" key="1">
    <citation type="journal article" date="2014" name="Int. J. Syst. Evol. Microbiol.">
        <title>Complete genome sequence of Corynebacterium casei LMG S-19264T (=DSM 44701T), isolated from a smear-ripened cheese.</title>
        <authorList>
            <consortium name="US DOE Joint Genome Institute (JGI-PGF)"/>
            <person name="Walter F."/>
            <person name="Albersmeier A."/>
            <person name="Kalinowski J."/>
            <person name="Ruckert C."/>
        </authorList>
    </citation>
    <scope>NUCLEOTIDE SEQUENCE</scope>
    <source>
        <strain evidence="8">KCTC 23310</strain>
    </source>
</reference>
<evidence type="ECO:0000256" key="7">
    <source>
        <dbReference type="SAM" id="Phobius"/>
    </source>
</evidence>
<feature type="transmembrane region" description="Helical" evidence="7">
    <location>
        <begin position="347"/>
        <end position="365"/>
    </location>
</feature>
<dbReference type="Proteomes" id="UP000638981">
    <property type="component" value="Unassembled WGS sequence"/>
</dbReference>
<dbReference type="Pfam" id="PF06965">
    <property type="entry name" value="Na_H_antiport_1"/>
    <property type="match status" value="1"/>
</dbReference>
<feature type="transmembrane region" description="Helical" evidence="7">
    <location>
        <begin position="12"/>
        <end position="33"/>
    </location>
</feature>
<feature type="transmembrane region" description="Helical" evidence="7">
    <location>
        <begin position="314"/>
        <end position="335"/>
    </location>
</feature>
<dbReference type="GO" id="GO:0005886">
    <property type="term" value="C:plasma membrane"/>
    <property type="evidence" value="ECO:0007669"/>
    <property type="project" value="UniProtKB-SubCell"/>
</dbReference>
<dbReference type="PANTHER" id="PTHR30341:SF0">
    <property type="entry name" value="NA(+)_H(+) ANTIPORTER NHAA"/>
    <property type="match status" value="1"/>
</dbReference>
<proteinExistence type="predicted"/>
<evidence type="ECO:0000313" key="8">
    <source>
        <dbReference type="EMBL" id="GHC43711.1"/>
    </source>
</evidence>
<comment type="subcellular location">
    <subcellularLocation>
        <location evidence="1">Cell inner membrane</location>
        <topology evidence="1">Multi-pass membrane protein</topology>
    </subcellularLocation>
</comment>
<feature type="transmembrane region" description="Helical" evidence="7">
    <location>
        <begin position="95"/>
        <end position="118"/>
    </location>
</feature>
<gene>
    <name evidence="8" type="primary">nhaA</name>
    <name evidence="8" type="ORF">GCM10007315_00970</name>
</gene>
<sequence length="406" mass="44737">MYRVSSFLQHFAWALISGSLLASIWLNIDPASYYDIVEYRVLSLRGLSGRSDAIYTLRHFVAFALMPLFLFYLAKELWEALRLERGAMRRKRGGIPILGGLGGMIGAALVWVVLNSLWPMEEGIDATTGWTLTLGSDVVLTYMFGRLLFRPNSPALHVLLLLTIVMDIGGLLVFGLATVDLAPRLLWLVLPLLAAWAVWVFAARHRNHPQSELERQRALRLWPYLLAMFASWLGVAASGLPPALGLLPILPLIPHANHAFGMFAEAEELLHDPLNRIAHALVWPLVVTMALFGFTHGGIDLAAFAPVSLAVLGALWFGKPLGILAGALIVAPRLGYRLPPNLRRRHLGFIALLCGMGFTLPTLTMDGSLPGGYLQEAARFGLALSLLMGIFAIFLGRILRSTRRKR</sequence>
<feature type="transmembrane region" description="Helical" evidence="7">
    <location>
        <begin position="222"/>
        <end position="240"/>
    </location>
</feature>
<feature type="transmembrane region" description="Helical" evidence="7">
    <location>
        <begin position="156"/>
        <end position="179"/>
    </location>
</feature>
<keyword evidence="9" id="KW-1185">Reference proteome</keyword>
<dbReference type="GO" id="GO:0015385">
    <property type="term" value="F:sodium:proton antiporter activity"/>
    <property type="evidence" value="ECO:0007669"/>
    <property type="project" value="TreeGrafter"/>
</dbReference>
<feature type="transmembrane region" description="Helical" evidence="7">
    <location>
        <begin position="276"/>
        <end position="294"/>
    </location>
</feature>
<feature type="transmembrane region" description="Helical" evidence="7">
    <location>
        <begin position="130"/>
        <end position="149"/>
    </location>
</feature>